<dbReference type="Gene3D" id="3.30.420.10">
    <property type="entry name" value="Ribonuclease H-like superfamily/Ribonuclease H"/>
    <property type="match status" value="1"/>
</dbReference>
<gene>
    <name evidence="1" type="ORF">TWF102_003298</name>
    <name evidence="2" type="ORF">TWF703_003004</name>
</gene>
<accession>A0A7C8J0Z9</accession>
<organism evidence="1 3">
    <name type="scientific">Orbilia oligospora</name>
    <name type="common">Nematode-trapping fungus</name>
    <name type="synonym">Arthrobotrys oligospora</name>
    <dbReference type="NCBI Taxonomy" id="2813651"/>
    <lineage>
        <taxon>Eukaryota</taxon>
        <taxon>Fungi</taxon>
        <taxon>Dikarya</taxon>
        <taxon>Ascomycota</taxon>
        <taxon>Pezizomycotina</taxon>
        <taxon>Orbiliomycetes</taxon>
        <taxon>Orbiliales</taxon>
        <taxon>Orbiliaceae</taxon>
        <taxon>Orbilia</taxon>
    </lineage>
</organism>
<name>A0A7C8J0Z9_ORBOL</name>
<dbReference type="Proteomes" id="UP000475325">
    <property type="component" value="Unassembled WGS sequence"/>
</dbReference>
<dbReference type="InterPro" id="IPR036397">
    <property type="entry name" value="RNaseH_sf"/>
</dbReference>
<evidence type="ECO:0000313" key="2">
    <source>
        <dbReference type="EMBL" id="KAF3119862.1"/>
    </source>
</evidence>
<dbReference type="Proteomes" id="UP000480548">
    <property type="component" value="Unassembled WGS sequence"/>
</dbReference>
<evidence type="ECO:0000313" key="4">
    <source>
        <dbReference type="Proteomes" id="UP000480548"/>
    </source>
</evidence>
<dbReference type="SUPFAM" id="SSF53098">
    <property type="entry name" value="Ribonuclease H-like"/>
    <property type="match status" value="1"/>
</dbReference>
<dbReference type="GO" id="GO:0003676">
    <property type="term" value="F:nucleic acid binding"/>
    <property type="evidence" value="ECO:0007669"/>
    <property type="project" value="InterPro"/>
</dbReference>
<reference evidence="3 4" key="1">
    <citation type="submission" date="2019-06" db="EMBL/GenBank/DDBJ databases">
        <authorList>
            <person name="Palmer J.M."/>
        </authorList>
    </citation>
    <scope>NUCLEOTIDE SEQUENCE [LARGE SCALE GENOMIC DNA]</scope>
    <source>
        <strain evidence="1 3">TWF102</strain>
        <strain evidence="2 4">TWF703</strain>
    </source>
</reference>
<proteinExistence type="predicted"/>
<dbReference type="EMBL" id="WIQZ01000165">
    <property type="protein sequence ID" value="KAF3119862.1"/>
    <property type="molecule type" value="Genomic_DNA"/>
</dbReference>
<evidence type="ECO:0000313" key="1">
    <source>
        <dbReference type="EMBL" id="KAF3078656.1"/>
    </source>
</evidence>
<sequence>MSTIKICRKHLPKVDFSSIVHQLPDSTTMTKSWLFFADGARSNNGRGGARAGVGVAGGEGEDFHASKSFSDLVLDGGITKRTSQIAELRAAMVAVSSIDDFYGEFEGNEEPAPKKPRRSLKHGMDEPIDNTAICIIAMDSEVVNQPISAYSYLLEENICKVEKKWGIQISFWWVPRRCNMIADELAKDAAKLDTGEN</sequence>
<dbReference type="EMBL" id="WIQW01000167">
    <property type="protein sequence ID" value="KAF3078656.1"/>
    <property type="molecule type" value="Genomic_DNA"/>
</dbReference>
<dbReference type="AlphaFoldDB" id="A0A7C8J0Z9"/>
<comment type="caution">
    <text evidence="1">The sequence shown here is derived from an EMBL/GenBank/DDBJ whole genome shotgun (WGS) entry which is preliminary data.</text>
</comment>
<protein>
    <recommendedName>
        <fullName evidence="5">RNase H type-1 domain-containing protein</fullName>
    </recommendedName>
</protein>
<evidence type="ECO:0008006" key="5">
    <source>
        <dbReference type="Google" id="ProtNLM"/>
    </source>
</evidence>
<dbReference type="InterPro" id="IPR012337">
    <property type="entry name" value="RNaseH-like_sf"/>
</dbReference>
<evidence type="ECO:0000313" key="3">
    <source>
        <dbReference type="Proteomes" id="UP000475325"/>
    </source>
</evidence>